<feature type="transmembrane region" description="Helical" evidence="10">
    <location>
        <begin position="147"/>
        <end position="165"/>
    </location>
</feature>
<dbReference type="PROSITE" id="PS01188">
    <property type="entry name" value="ELO"/>
    <property type="match status" value="1"/>
</dbReference>
<dbReference type="GO" id="GO:0019367">
    <property type="term" value="P:fatty acid elongation, saturated fatty acid"/>
    <property type="evidence" value="ECO:0007669"/>
    <property type="project" value="TreeGrafter"/>
</dbReference>
<keyword evidence="4 10" id="KW-0812">Transmembrane</keyword>
<dbReference type="PANTHER" id="PTHR11157:SF69">
    <property type="entry name" value="ELONGATION OF VERY LONG CHAIN FATTY ACIDS PROTEIN 7"/>
    <property type="match status" value="1"/>
</dbReference>
<evidence type="ECO:0000256" key="10">
    <source>
        <dbReference type="RuleBase" id="RU361115"/>
    </source>
</evidence>
<dbReference type="Pfam" id="PF01151">
    <property type="entry name" value="ELO"/>
    <property type="match status" value="1"/>
</dbReference>
<keyword evidence="9 10" id="KW-0275">Fatty acid biosynthesis</keyword>
<keyword evidence="8 10" id="KW-0472">Membrane</keyword>
<comment type="similarity">
    <text evidence="10">Belongs to the ELO family.</text>
</comment>
<evidence type="ECO:0000256" key="6">
    <source>
        <dbReference type="ARBA" id="ARBA00022989"/>
    </source>
</evidence>
<comment type="subcellular location">
    <subcellularLocation>
        <location evidence="1">Membrane</location>
        <topology evidence="1">Multi-pass membrane protein</topology>
    </subcellularLocation>
</comment>
<keyword evidence="5 10" id="KW-0276">Fatty acid metabolism</keyword>
<keyword evidence="2 10" id="KW-0444">Lipid biosynthesis</keyword>
<dbReference type="AlphaFoldDB" id="A0A8F7GQ99"/>
<evidence type="ECO:0000256" key="7">
    <source>
        <dbReference type="ARBA" id="ARBA00023098"/>
    </source>
</evidence>
<evidence type="ECO:0000256" key="2">
    <source>
        <dbReference type="ARBA" id="ARBA00022516"/>
    </source>
</evidence>
<dbReference type="InterPro" id="IPR030457">
    <property type="entry name" value="ELO_CS"/>
</dbReference>
<dbReference type="InterPro" id="IPR002076">
    <property type="entry name" value="ELO_fam"/>
</dbReference>
<feature type="transmembrane region" description="Helical" evidence="10">
    <location>
        <begin position="171"/>
        <end position="193"/>
    </location>
</feature>
<comment type="catalytic activity">
    <reaction evidence="10">
        <text>a very-long-chain acyl-CoA + malonyl-CoA + H(+) = a very-long-chain 3-oxoacyl-CoA + CO2 + CoA</text>
        <dbReference type="Rhea" id="RHEA:32727"/>
        <dbReference type="ChEBI" id="CHEBI:15378"/>
        <dbReference type="ChEBI" id="CHEBI:16526"/>
        <dbReference type="ChEBI" id="CHEBI:57287"/>
        <dbReference type="ChEBI" id="CHEBI:57384"/>
        <dbReference type="ChEBI" id="CHEBI:90725"/>
        <dbReference type="ChEBI" id="CHEBI:90736"/>
        <dbReference type="EC" id="2.3.1.199"/>
    </reaction>
</comment>
<evidence type="ECO:0000256" key="9">
    <source>
        <dbReference type="ARBA" id="ARBA00023160"/>
    </source>
</evidence>
<feature type="transmembrane region" description="Helical" evidence="10">
    <location>
        <begin position="237"/>
        <end position="256"/>
    </location>
</feature>
<evidence type="ECO:0000256" key="8">
    <source>
        <dbReference type="ARBA" id="ARBA00023136"/>
    </source>
</evidence>
<dbReference type="GO" id="GO:0034625">
    <property type="term" value="P:fatty acid elongation, monounsaturated fatty acid"/>
    <property type="evidence" value="ECO:0007669"/>
    <property type="project" value="TreeGrafter"/>
</dbReference>
<keyword evidence="3 10" id="KW-0808">Transferase</keyword>
<dbReference type="EMBL" id="MW380229">
    <property type="protein sequence ID" value="QXU64626.1"/>
    <property type="molecule type" value="mRNA"/>
</dbReference>
<dbReference type="GO" id="GO:0030148">
    <property type="term" value="P:sphingolipid biosynthetic process"/>
    <property type="evidence" value="ECO:0007669"/>
    <property type="project" value="TreeGrafter"/>
</dbReference>
<name>A0A8F7GQ99_BLAGE</name>
<evidence type="ECO:0000256" key="3">
    <source>
        <dbReference type="ARBA" id="ARBA00022679"/>
    </source>
</evidence>
<evidence type="ECO:0000256" key="5">
    <source>
        <dbReference type="ARBA" id="ARBA00022832"/>
    </source>
</evidence>
<feature type="transmembrane region" description="Helical" evidence="10">
    <location>
        <begin position="67"/>
        <end position="86"/>
    </location>
</feature>
<dbReference type="GO" id="GO:0005789">
    <property type="term" value="C:endoplasmic reticulum membrane"/>
    <property type="evidence" value="ECO:0007669"/>
    <property type="project" value="TreeGrafter"/>
</dbReference>
<evidence type="ECO:0000256" key="1">
    <source>
        <dbReference type="ARBA" id="ARBA00004141"/>
    </source>
</evidence>
<accession>A0A8F7GQ99</accession>
<dbReference type="GO" id="GO:0009922">
    <property type="term" value="F:fatty acid elongase activity"/>
    <property type="evidence" value="ECO:0007669"/>
    <property type="project" value="UniProtKB-EC"/>
</dbReference>
<feature type="transmembrane region" description="Helical" evidence="10">
    <location>
        <begin position="116"/>
        <end position="135"/>
    </location>
</feature>
<organism evidence="11">
    <name type="scientific">Blattella germanica</name>
    <name type="common">German cockroach</name>
    <name type="synonym">Blatta germanica</name>
    <dbReference type="NCBI Taxonomy" id="6973"/>
    <lineage>
        <taxon>Eukaryota</taxon>
        <taxon>Metazoa</taxon>
        <taxon>Ecdysozoa</taxon>
        <taxon>Arthropoda</taxon>
        <taxon>Hexapoda</taxon>
        <taxon>Insecta</taxon>
        <taxon>Pterygota</taxon>
        <taxon>Neoptera</taxon>
        <taxon>Polyneoptera</taxon>
        <taxon>Dictyoptera</taxon>
        <taxon>Blattodea</taxon>
        <taxon>Blaberoidea</taxon>
        <taxon>Blattellidae</taxon>
        <taxon>Blattella</taxon>
    </lineage>
</organism>
<protein>
    <recommendedName>
        <fullName evidence="10">Elongation of very long chain fatty acids protein</fullName>
        <ecNumber evidence="10">2.3.1.199</ecNumber>
    </recommendedName>
    <alternativeName>
        <fullName evidence="10">Very-long-chain 3-oxoacyl-CoA synthase</fullName>
    </alternativeName>
</protein>
<keyword evidence="6 10" id="KW-1133">Transmembrane helix</keyword>
<dbReference type="EC" id="2.3.1.199" evidence="10"/>
<dbReference type="PANTHER" id="PTHR11157">
    <property type="entry name" value="FATTY ACID ACYL TRANSFERASE-RELATED"/>
    <property type="match status" value="1"/>
</dbReference>
<proteinExistence type="evidence at transcript level"/>
<reference evidence="11" key="1">
    <citation type="submission" date="2020-12" db="EMBL/GenBank/DDBJ databases">
        <authorList>
            <person name="Pei X.-J."/>
        </authorList>
    </citation>
    <scope>NUCLEOTIDE SEQUENCE</scope>
</reference>
<gene>
    <name evidence="11" type="primary">Elo15</name>
</gene>
<feature type="transmembrane region" description="Helical" evidence="10">
    <location>
        <begin position="205"/>
        <end position="225"/>
    </location>
</feature>
<sequence length="267" mass="32063">MATLINETFNAFHHVFHELPDRRTDDWFLMGSIWMPISISAIYVYFVKYWGPRFMKNREPFKLDHIIAIYNFIQMVWCFELFYDGYTLEWGTKYRLFGEPVNYTNDPEALRIASGIWQYYILKIIDLLDTVFFVLRKKDRQVTFLHVYHHAGMVIIAWSVARYVPGGHTTLVGATNCFVHVFMYGYYLLAVLWPEMKNNTWVKKHITHLQMFQFVYLFFHSMPVLLMKNSEYPKFMAFLYIAQSVAMFFLFANFYVKSYLKTKKKDT</sequence>
<evidence type="ECO:0000256" key="4">
    <source>
        <dbReference type="ARBA" id="ARBA00022692"/>
    </source>
</evidence>
<dbReference type="GO" id="GO:0042761">
    <property type="term" value="P:very long-chain fatty acid biosynthetic process"/>
    <property type="evidence" value="ECO:0007669"/>
    <property type="project" value="TreeGrafter"/>
</dbReference>
<feature type="transmembrane region" description="Helical" evidence="10">
    <location>
        <begin position="27"/>
        <end position="46"/>
    </location>
</feature>
<keyword evidence="7 10" id="KW-0443">Lipid metabolism</keyword>
<evidence type="ECO:0000313" key="11">
    <source>
        <dbReference type="EMBL" id="QXU64626.1"/>
    </source>
</evidence>
<dbReference type="GO" id="GO:0034626">
    <property type="term" value="P:fatty acid elongation, polyunsaturated fatty acid"/>
    <property type="evidence" value="ECO:0007669"/>
    <property type="project" value="TreeGrafter"/>
</dbReference>